<evidence type="ECO:0000313" key="2">
    <source>
        <dbReference type="EMBL" id="AXQ60635.1"/>
    </source>
</evidence>
<feature type="region of interest" description="Disordered" evidence="1">
    <location>
        <begin position="105"/>
        <end position="195"/>
    </location>
</feature>
<feature type="compositionally biased region" description="Low complexity" evidence="1">
    <location>
        <begin position="153"/>
        <end position="165"/>
    </location>
</feature>
<evidence type="ECO:0000313" key="3">
    <source>
        <dbReference type="Proteomes" id="UP000262272"/>
    </source>
</evidence>
<sequence>MSVTLESLIQAAQTPGANGAVLSVDERKAKIKEALAEVERGDLDKLLDEALDSFNTLRDSNPSTDDDVFGLELLADALETLGDTRNDLDAADAAKAQKLAELADRAAAVAGQSEPAPEGEQTPEGDPAVADGDPAVVESDPAPEGGEGGDGGAPNAAADAEPAAEMVTAGGAPRRFSTRSVRKPQKPVKVEPEAQESALKILTASGVRGHEGGQELAGITELAAAASAKIKGLPTKGVRATTKADIATLHVQFPDELVASGKNDDMSAMRAAVDVKRLPGGKLTPMSLTAAGAPGGWCSPSQVLYDIPNSLTDTTTGILDLPEVQMSRGGLRFRRQVDFGEIYATGMGARVYTEAMAESEDEEDYTKQFYDLTCPDFVEIRADAVYTGATAGILQNHAYPEEVEAQISELIAAHIHRINAITIARTEAYFNAHNKVDFTGTFGPSVSGASLNAIEWLVTNERYRFRASEGMRFKVVLPIWYKAVFRADYALRTGVANAFEVSDEEIAAHFNKRGVTIEWVYDWQDALIGDPLKPGGAVNPGTGVGQNATPNTYPTNVRALVYPEGTIVRGRDEIINLEAVYDSVGLKTNQFLRLFMEESLAVAWRAYRGSVAVLPVLVNGATGAARNLDGNGKIIVPTP</sequence>
<proteinExistence type="predicted"/>
<dbReference type="NCBIfam" id="NF033847">
    <property type="entry name" value="MCP_Sipho"/>
    <property type="match status" value="1"/>
</dbReference>
<dbReference type="KEGG" id="vg:63027047"/>
<dbReference type="Proteomes" id="UP000262272">
    <property type="component" value="Segment"/>
</dbReference>
<dbReference type="GeneID" id="63027047"/>
<protein>
    <submittedName>
        <fullName evidence="2">Major capsid hexamer protein</fullName>
    </submittedName>
</protein>
<dbReference type="EMBL" id="MH669000">
    <property type="protein sequence ID" value="AXQ60635.1"/>
    <property type="molecule type" value="Genomic_DNA"/>
</dbReference>
<keyword evidence="3" id="KW-1185">Reference proteome</keyword>
<name>A0A385DQ43_9CAUD</name>
<evidence type="ECO:0000256" key="1">
    <source>
        <dbReference type="SAM" id="MobiDB-lite"/>
    </source>
</evidence>
<accession>A0A385DQ43</accession>
<dbReference type="InterPro" id="IPR047790">
    <property type="entry name" value="MCP_Sipho"/>
</dbReference>
<organism evidence="2 3">
    <name type="scientific">Gordonia phage Ali17</name>
    <dbReference type="NCBI Taxonomy" id="2301561"/>
    <lineage>
        <taxon>Viruses</taxon>
        <taxon>Duplodnaviria</taxon>
        <taxon>Heunggongvirae</taxon>
        <taxon>Uroviricota</taxon>
        <taxon>Caudoviricetes</taxon>
        <taxon>Stackebrandtviridae</taxon>
        <taxon>Schenleyvirinae</taxon>
        <taxon>Leonardvirus</taxon>
        <taxon>Leonardvirus ali17</taxon>
    </lineage>
</organism>
<reference evidence="2 3" key="1">
    <citation type="submission" date="2018-07" db="EMBL/GenBank/DDBJ databases">
        <authorList>
            <person name="Celious N.A."/>
            <person name="Jones R.M."/>
            <person name="Banks M.D."/>
            <person name="Grant A."/>
            <person name="McCray S.R."/>
            <person name="Melton Z.A."/>
            <person name="Mitchell A.N."/>
            <person name="Smalls C.A."/>
            <person name="Postiglione A.E."/>
            <person name="Patwardhan S."/>
            <person name="Newman R.H."/>
            <person name="Coomans R.J."/>
            <person name="Warner M.H."/>
            <person name="Garlena R.A."/>
            <person name="Russell D.A."/>
            <person name="Pope W.H."/>
            <person name="Jacobs-Sera D."/>
            <person name="Hatfull G.F."/>
        </authorList>
    </citation>
    <scope>NUCLEOTIDE SEQUENCE [LARGE SCALE GENOMIC DNA]</scope>
</reference>
<feature type="compositionally biased region" description="Basic residues" evidence="1">
    <location>
        <begin position="176"/>
        <end position="186"/>
    </location>
</feature>
<gene>
    <name evidence="2" type="primary">19</name>
    <name evidence="2" type="ORF">SEA_ALI17_19</name>
</gene>
<dbReference type="RefSeq" id="YP_010002496.1">
    <property type="nucleotide sequence ID" value="NC_053245.1"/>
</dbReference>